<proteinExistence type="predicted"/>
<organism evidence="1">
    <name type="scientific">Candidatus Kentrum sp. LFY</name>
    <dbReference type="NCBI Taxonomy" id="2126342"/>
    <lineage>
        <taxon>Bacteria</taxon>
        <taxon>Pseudomonadati</taxon>
        <taxon>Pseudomonadota</taxon>
        <taxon>Gammaproteobacteria</taxon>
        <taxon>Candidatus Kentrum</taxon>
    </lineage>
</organism>
<dbReference type="EMBL" id="CAADFH010000007">
    <property type="protein sequence ID" value="VFJ89439.1"/>
    <property type="molecule type" value="Genomic_DNA"/>
</dbReference>
<name>A0A450UB23_9GAMM</name>
<reference evidence="1" key="1">
    <citation type="submission" date="2019-02" db="EMBL/GenBank/DDBJ databases">
        <authorList>
            <person name="Gruber-Vodicka R. H."/>
            <person name="Seah K. B. B."/>
        </authorList>
    </citation>
    <scope>NUCLEOTIDE SEQUENCE</scope>
    <source>
        <strain evidence="1">BECK_M6</strain>
    </source>
</reference>
<dbReference type="AlphaFoldDB" id="A0A450UB23"/>
<accession>A0A450UB23</accession>
<protein>
    <submittedName>
        <fullName evidence="1">Uncharacterized protein</fullName>
    </submittedName>
</protein>
<gene>
    <name evidence="1" type="ORF">BECKLFY1418A_GA0070994_100752</name>
</gene>
<evidence type="ECO:0000313" key="1">
    <source>
        <dbReference type="EMBL" id="VFJ89439.1"/>
    </source>
</evidence>
<sequence>MSILALFRYHFQMEKYLGTENDLYGWEWDKKPKYRVLTVNKSGVGIPNNTVAAGL</sequence>